<keyword evidence="2" id="KW-0472">Membrane</keyword>
<evidence type="ECO:0000313" key="4">
    <source>
        <dbReference type="EMBL" id="PDH40983.1"/>
    </source>
</evidence>
<dbReference type="InterPro" id="IPR002035">
    <property type="entry name" value="VWF_A"/>
</dbReference>
<protein>
    <recommendedName>
        <fullName evidence="3">VWFA domain-containing protein</fullName>
    </recommendedName>
</protein>
<evidence type="ECO:0000256" key="2">
    <source>
        <dbReference type="SAM" id="Phobius"/>
    </source>
</evidence>
<dbReference type="SUPFAM" id="SSF53300">
    <property type="entry name" value="vWA-like"/>
    <property type="match status" value="1"/>
</dbReference>
<evidence type="ECO:0000259" key="3">
    <source>
        <dbReference type="Pfam" id="PF13768"/>
    </source>
</evidence>
<keyword evidence="2" id="KW-0812">Transmembrane</keyword>
<accession>A0A2A5WXJ3</accession>
<keyword evidence="1" id="KW-0175">Coiled coil</keyword>
<dbReference type="EMBL" id="NTKD01000007">
    <property type="protein sequence ID" value="PDH40983.1"/>
    <property type="molecule type" value="Genomic_DNA"/>
</dbReference>
<dbReference type="InterPro" id="IPR036465">
    <property type="entry name" value="vWFA_dom_sf"/>
</dbReference>
<comment type="caution">
    <text evidence="4">The sequence shown here is derived from an EMBL/GenBank/DDBJ whole genome shotgun (WGS) entry which is preliminary data.</text>
</comment>
<reference evidence="4 5" key="1">
    <citation type="submission" date="2017-08" db="EMBL/GenBank/DDBJ databases">
        <title>Fine stratification of microbial communities through a metagenomic profile of the photic zone.</title>
        <authorList>
            <person name="Haro-Moreno J.M."/>
            <person name="Lopez-Perez M."/>
            <person name="De La Torre J."/>
            <person name="Picazo A."/>
            <person name="Camacho A."/>
            <person name="Rodriguez-Valera F."/>
        </authorList>
    </citation>
    <scope>NUCLEOTIDE SEQUENCE [LARGE SCALE GENOMIC DNA]</scope>
    <source>
        <strain evidence="4">MED-G24</strain>
    </source>
</reference>
<keyword evidence="2" id="KW-1133">Transmembrane helix</keyword>
<sequence length="357" mass="39542">MARKRETSVFSLSFLDIMSCGFGAVILVFIIINHGSEAHSQELNVTLMAEVKKLEEEVKIGTENLVDLRNTLDKTDQDVVTTELTIEKLLEQIRQLQQETADLLESGSSDEEIYSLQTELRSIEEEVDDLQNSTGANNAGAAARTVIGQGYRQYLTGIRVGGDRILILLDASTSMLHRSIVNAIRLGLMAPEEKLAAEKWQRAVRTVEWVSANVPPDADVRLVAFRGEPTPLSEWISATSEPDTEAMLERLRTHVPDGGSSLINVFDYVADMEPPPDNIFLITDGLPTQGRNEPRAPTVSSSERVKLFRNAIGTLEDNIPVNVVLFPMEGDPMATPYYWILAQETSGSFLAPSRDWP</sequence>
<evidence type="ECO:0000313" key="5">
    <source>
        <dbReference type="Proteomes" id="UP000219327"/>
    </source>
</evidence>
<gene>
    <name evidence="4" type="ORF">CNE99_02570</name>
</gene>
<dbReference type="Proteomes" id="UP000219327">
    <property type="component" value="Unassembled WGS sequence"/>
</dbReference>
<feature type="transmembrane region" description="Helical" evidence="2">
    <location>
        <begin position="12"/>
        <end position="32"/>
    </location>
</feature>
<dbReference type="CDD" id="cd00198">
    <property type="entry name" value="vWFA"/>
    <property type="match status" value="1"/>
</dbReference>
<dbReference type="AlphaFoldDB" id="A0A2A5WXJ3"/>
<proteinExistence type="predicted"/>
<dbReference type="Gene3D" id="3.40.50.410">
    <property type="entry name" value="von Willebrand factor, type A domain"/>
    <property type="match status" value="1"/>
</dbReference>
<name>A0A2A5WXJ3_9GAMM</name>
<feature type="domain" description="VWFA" evidence="3">
    <location>
        <begin position="217"/>
        <end position="291"/>
    </location>
</feature>
<dbReference type="Pfam" id="PF13768">
    <property type="entry name" value="VWA_3"/>
    <property type="match status" value="2"/>
</dbReference>
<feature type="domain" description="VWFA" evidence="3">
    <location>
        <begin position="118"/>
        <end position="172"/>
    </location>
</feature>
<feature type="coiled-coil region" evidence="1">
    <location>
        <begin position="44"/>
        <end position="133"/>
    </location>
</feature>
<organism evidence="4 5">
    <name type="scientific">OM182 bacterium MED-G24</name>
    <dbReference type="NCBI Taxonomy" id="1986255"/>
    <lineage>
        <taxon>Bacteria</taxon>
        <taxon>Pseudomonadati</taxon>
        <taxon>Pseudomonadota</taxon>
        <taxon>Gammaproteobacteria</taxon>
        <taxon>OMG group</taxon>
        <taxon>OM182 clade</taxon>
    </lineage>
</organism>
<evidence type="ECO:0000256" key="1">
    <source>
        <dbReference type="SAM" id="Coils"/>
    </source>
</evidence>